<protein>
    <submittedName>
        <fullName evidence="3">DUF3040 domain-containing protein</fullName>
    </submittedName>
</protein>
<feature type="compositionally biased region" description="Basic and acidic residues" evidence="1">
    <location>
        <begin position="32"/>
        <end position="43"/>
    </location>
</feature>
<evidence type="ECO:0000256" key="2">
    <source>
        <dbReference type="SAM" id="Phobius"/>
    </source>
</evidence>
<name>A0A4V6PF59_9ACTN</name>
<keyword evidence="2" id="KW-0812">Transmembrane</keyword>
<comment type="caution">
    <text evidence="3">The sequence shown here is derived from an EMBL/GenBank/DDBJ whole genome shotgun (WGS) entry which is preliminary data.</text>
</comment>
<dbReference type="Proteomes" id="UP000295578">
    <property type="component" value="Unassembled WGS sequence"/>
</dbReference>
<keyword evidence="2" id="KW-0472">Membrane</keyword>
<feature type="compositionally biased region" description="Basic residues" evidence="1">
    <location>
        <begin position="1"/>
        <end position="13"/>
    </location>
</feature>
<dbReference type="InterPro" id="IPR021401">
    <property type="entry name" value="DUF3040"/>
</dbReference>
<keyword evidence="2" id="KW-1133">Transmembrane helix</keyword>
<evidence type="ECO:0000313" key="3">
    <source>
        <dbReference type="EMBL" id="TDD92907.1"/>
    </source>
</evidence>
<feature type="region of interest" description="Disordered" evidence="1">
    <location>
        <begin position="1"/>
        <end position="50"/>
    </location>
</feature>
<evidence type="ECO:0000256" key="1">
    <source>
        <dbReference type="SAM" id="MobiDB-lite"/>
    </source>
</evidence>
<feature type="region of interest" description="Disordered" evidence="1">
    <location>
        <begin position="136"/>
        <end position="186"/>
    </location>
</feature>
<dbReference type="Pfam" id="PF11239">
    <property type="entry name" value="DUF3040"/>
    <property type="match status" value="1"/>
</dbReference>
<reference evidence="3 4" key="1">
    <citation type="submission" date="2019-03" db="EMBL/GenBank/DDBJ databases">
        <title>Draft genome sequences of novel Actinobacteria.</title>
        <authorList>
            <person name="Sahin N."/>
            <person name="Ay H."/>
            <person name="Saygin H."/>
        </authorList>
    </citation>
    <scope>NUCLEOTIDE SEQUENCE [LARGE SCALE GENOMIC DNA]</scope>
    <source>
        <strain evidence="3 4">DSM 45941</strain>
    </source>
</reference>
<organism evidence="3 4">
    <name type="scientific">Actinomadura darangshiensis</name>
    <dbReference type="NCBI Taxonomy" id="705336"/>
    <lineage>
        <taxon>Bacteria</taxon>
        <taxon>Bacillati</taxon>
        <taxon>Actinomycetota</taxon>
        <taxon>Actinomycetes</taxon>
        <taxon>Streptosporangiales</taxon>
        <taxon>Thermomonosporaceae</taxon>
        <taxon>Actinomadura</taxon>
    </lineage>
</organism>
<gene>
    <name evidence="3" type="ORF">E1293_00055</name>
</gene>
<dbReference type="AlphaFoldDB" id="A0A4V6PF59"/>
<keyword evidence="4" id="KW-1185">Reference proteome</keyword>
<sequence length="186" mass="20238">MPHGHRGAARRTAGRPDRATDPGRQPGRGLRRPGDRRGGECGHRKPGTPLARTNRRAAMATMTSRERRKLSEIERRLRRETPGLALLFEHHHRRLSAAESSRRSCLPLPVAWLIIAVSLGLLTASALLSLGAVTPLEEARSPSPSPQAPLLDRRPHTADLTASPRPEPPGPVHAQPQKGSIAPTEE</sequence>
<evidence type="ECO:0000313" key="4">
    <source>
        <dbReference type="Proteomes" id="UP000295578"/>
    </source>
</evidence>
<proteinExistence type="predicted"/>
<dbReference type="EMBL" id="SMKY01000001">
    <property type="protein sequence ID" value="TDD92907.1"/>
    <property type="molecule type" value="Genomic_DNA"/>
</dbReference>
<feature type="transmembrane region" description="Helical" evidence="2">
    <location>
        <begin position="110"/>
        <end position="133"/>
    </location>
</feature>
<accession>A0A4V6PF59</accession>